<accession>A0A495EEK9</accession>
<reference evidence="4 5" key="1">
    <citation type="submission" date="2018-10" db="EMBL/GenBank/DDBJ databases">
        <title>Genomic Encyclopedia of Archaeal and Bacterial Type Strains, Phase II (KMG-II): from individual species to whole genera.</title>
        <authorList>
            <person name="Goeker M."/>
        </authorList>
    </citation>
    <scope>NUCLEOTIDE SEQUENCE [LARGE SCALE GENOMIC DNA]</scope>
    <source>
        <strain evidence="4 5">DSM 25230</strain>
    </source>
</reference>
<dbReference type="GO" id="GO:0000160">
    <property type="term" value="P:phosphorelay signal transduction system"/>
    <property type="evidence" value="ECO:0007669"/>
    <property type="project" value="InterPro"/>
</dbReference>
<dbReference type="RefSeq" id="WP_121065321.1">
    <property type="nucleotide sequence ID" value="NZ_RBIQ01000007.1"/>
</dbReference>
<comment type="caution">
    <text evidence="4">The sequence shown here is derived from an EMBL/GenBank/DDBJ whole genome shotgun (WGS) entry which is preliminary data.</text>
</comment>
<name>A0A495EEK9_9FLAO</name>
<feature type="domain" description="Response regulatory" evidence="3">
    <location>
        <begin position="5"/>
        <end position="130"/>
    </location>
</feature>
<sequence>MSIETICIIDDDPIFIFGTKILLNNNEFCDTILVSNNGQEGVECLESFLKEKNKLPELIFLDLNMPVLDGWGFLDAFNESYKDVNTKIYILSSSIDSRDIERAKQYSLVEGFIAKPLTDKIIKNLKINFQS</sequence>
<dbReference type="PROSITE" id="PS50110">
    <property type="entry name" value="RESPONSE_REGULATORY"/>
    <property type="match status" value="1"/>
</dbReference>
<evidence type="ECO:0000313" key="4">
    <source>
        <dbReference type="EMBL" id="RKR15328.1"/>
    </source>
</evidence>
<organism evidence="4 5">
    <name type="scientific">Maribacter vaceletii</name>
    <dbReference type="NCBI Taxonomy" id="1206816"/>
    <lineage>
        <taxon>Bacteria</taxon>
        <taxon>Pseudomonadati</taxon>
        <taxon>Bacteroidota</taxon>
        <taxon>Flavobacteriia</taxon>
        <taxon>Flavobacteriales</taxon>
        <taxon>Flavobacteriaceae</taxon>
        <taxon>Maribacter</taxon>
    </lineage>
</organism>
<keyword evidence="1 2" id="KW-0597">Phosphoprotein</keyword>
<feature type="modified residue" description="4-aspartylphosphate" evidence="2">
    <location>
        <position position="62"/>
    </location>
</feature>
<protein>
    <submittedName>
        <fullName evidence="4">Response regulator receiver domain-containing protein</fullName>
    </submittedName>
</protein>
<dbReference type="Proteomes" id="UP000269412">
    <property type="component" value="Unassembled WGS sequence"/>
</dbReference>
<evidence type="ECO:0000256" key="1">
    <source>
        <dbReference type="ARBA" id="ARBA00022553"/>
    </source>
</evidence>
<evidence type="ECO:0000259" key="3">
    <source>
        <dbReference type="PROSITE" id="PS50110"/>
    </source>
</evidence>
<dbReference type="InterPro" id="IPR050595">
    <property type="entry name" value="Bact_response_regulator"/>
</dbReference>
<keyword evidence="5" id="KW-1185">Reference proteome</keyword>
<dbReference type="EMBL" id="RBIQ01000007">
    <property type="protein sequence ID" value="RKR15328.1"/>
    <property type="molecule type" value="Genomic_DNA"/>
</dbReference>
<dbReference type="PANTHER" id="PTHR44591:SF3">
    <property type="entry name" value="RESPONSE REGULATORY DOMAIN-CONTAINING PROTEIN"/>
    <property type="match status" value="1"/>
</dbReference>
<dbReference type="Pfam" id="PF00072">
    <property type="entry name" value="Response_reg"/>
    <property type="match status" value="1"/>
</dbReference>
<dbReference type="InterPro" id="IPR001789">
    <property type="entry name" value="Sig_transdc_resp-reg_receiver"/>
</dbReference>
<proteinExistence type="predicted"/>
<evidence type="ECO:0000256" key="2">
    <source>
        <dbReference type="PROSITE-ProRule" id="PRU00169"/>
    </source>
</evidence>
<dbReference type="AlphaFoldDB" id="A0A495EEK9"/>
<dbReference type="OrthoDB" id="673128at2"/>
<dbReference type="InterPro" id="IPR011006">
    <property type="entry name" value="CheY-like_superfamily"/>
</dbReference>
<dbReference type="SMART" id="SM00448">
    <property type="entry name" value="REC"/>
    <property type="match status" value="1"/>
</dbReference>
<evidence type="ECO:0000313" key="5">
    <source>
        <dbReference type="Proteomes" id="UP000269412"/>
    </source>
</evidence>
<dbReference type="Gene3D" id="3.40.50.2300">
    <property type="match status" value="1"/>
</dbReference>
<gene>
    <name evidence="4" type="ORF">CLV91_1412</name>
</gene>
<dbReference type="SUPFAM" id="SSF52172">
    <property type="entry name" value="CheY-like"/>
    <property type="match status" value="1"/>
</dbReference>
<dbReference type="PANTHER" id="PTHR44591">
    <property type="entry name" value="STRESS RESPONSE REGULATOR PROTEIN 1"/>
    <property type="match status" value="1"/>
</dbReference>